<feature type="region of interest" description="Disordered" evidence="7">
    <location>
        <begin position="145"/>
        <end position="166"/>
    </location>
</feature>
<dbReference type="HAMAP" id="MF_00532_B">
    <property type="entry name" value="Ribosomal_uS9_B"/>
    <property type="match status" value="1"/>
</dbReference>
<comment type="caution">
    <text evidence="8">The sequence shown here is derived from an EMBL/GenBank/DDBJ whole genome shotgun (WGS) entry which is preliminary data.</text>
</comment>
<sequence length="166" mass="17987">MAQEEEQTLSDFSELSGAATGAATGESDAPLPDPQIDAQGRSYATGKRKESVARCWIKPGSGKITVNGADLGAYFVRPVLRMMVMQPMAAAGRDNQFDAYITVTGGGLTGQAGAVSHGLSKALTRYEPALRPVLKQGGYLTRDDRKVERKKYGRKKARRSFQFSKR</sequence>
<dbReference type="SUPFAM" id="SSF54211">
    <property type="entry name" value="Ribosomal protein S5 domain 2-like"/>
    <property type="match status" value="1"/>
</dbReference>
<protein>
    <recommendedName>
        <fullName evidence="4 5">Small ribosomal subunit protein uS9</fullName>
    </recommendedName>
</protein>
<evidence type="ECO:0000313" key="8">
    <source>
        <dbReference type="EMBL" id="MBK1669119.1"/>
    </source>
</evidence>
<evidence type="ECO:0000313" key="9">
    <source>
        <dbReference type="Proteomes" id="UP001296873"/>
    </source>
</evidence>
<dbReference type="RefSeq" id="WP_200341447.1">
    <property type="nucleotide sequence ID" value="NZ_NRRL01000039.1"/>
</dbReference>
<dbReference type="Proteomes" id="UP001296873">
    <property type="component" value="Unassembled WGS sequence"/>
</dbReference>
<dbReference type="InterPro" id="IPR023035">
    <property type="entry name" value="Ribosomal_uS9_bac/plastid"/>
</dbReference>
<name>A0ABS1DFV3_9PROT</name>
<organism evidence="8 9">
    <name type="scientific">Rhodovibrio sodomensis</name>
    <dbReference type="NCBI Taxonomy" id="1088"/>
    <lineage>
        <taxon>Bacteria</taxon>
        <taxon>Pseudomonadati</taxon>
        <taxon>Pseudomonadota</taxon>
        <taxon>Alphaproteobacteria</taxon>
        <taxon>Rhodospirillales</taxon>
        <taxon>Rhodovibrionaceae</taxon>
        <taxon>Rhodovibrio</taxon>
    </lineage>
</organism>
<dbReference type="PANTHER" id="PTHR21569">
    <property type="entry name" value="RIBOSOMAL PROTEIN S9"/>
    <property type="match status" value="1"/>
</dbReference>
<feature type="region of interest" description="Disordered" evidence="7">
    <location>
        <begin position="1"/>
        <end position="45"/>
    </location>
</feature>
<dbReference type="NCBIfam" id="NF001099">
    <property type="entry name" value="PRK00132.1"/>
    <property type="match status" value="1"/>
</dbReference>
<evidence type="ECO:0000256" key="3">
    <source>
        <dbReference type="ARBA" id="ARBA00023274"/>
    </source>
</evidence>
<evidence type="ECO:0000256" key="4">
    <source>
        <dbReference type="ARBA" id="ARBA00035259"/>
    </source>
</evidence>
<evidence type="ECO:0000256" key="6">
    <source>
        <dbReference type="RuleBase" id="RU003815"/>
    </source>
</evidence>
<dbReference type="GO" id="GO:0005840">
    <property type="term" value="C:ribosome"/>
    <property type="evidence" value="ECO:0007669"/>
    <property type="project" value="UniProtKB-KW"/>
</dbReference>
<dbReference type="Pfam" id="PF00380">
    <property type="entry name" value="Ribosomal_S9"/>
    <property type="match status" value="1"/>
</dbReference>
<dbReference type="InterPro" id="IPR000754">
    <property type="entry name" value="Ribosomal_uS9"/>
</dbReference>
<keyword evidence="3 5" id="KW-0687">Ribonucleoprotein</keyword>
<gene>
    <name evidence="5" type="primary">rpsI</name>
    <name evidence="8" type="ORF">CKO28_13855</name>
</gene>
<evidence type="ECO:0000256" key="7">
    <source>
        <dbReference type="SAM" id="MobiDB-lite"/>
    </source>
</evidence>
<proteinExistence type="inferred from homology"/>
<evidence type="ECO:0000256" key="1">
    <source>
        <dbReference type="ARBA" id="ARBA00005251"/>
    </source>
</evidence>
<dbReference type="InterPro" id="IPR020574">
    <property type="entry name" value="Ribosomal_uS9_CS"/>
</dbReference>
<dbReference type="InterPro" id="IPR020568">
    <property type="entry name" value="Ribosomal_Su5_D2-typ_SF"/>
</dbReference>
<feature type="compositionally biased region" description="Basic residues" evidence="7">
    <location>
        <begin position="148"/>
        <end position="166"/>
    </location>
</feature>
<evidence type="ECO:0000256" key="5">
    <source>
        <dbReference type="HAMAP-Rule" id="MF_00532"/>
    </source>
</evidence>
<keyword evidence="2 5" id="KW-0689">Ribosomal protein</keyword>
<dbReference type="PANTHER" id="PTHR21569:SF1">
    <property type="entry name" value="SMALL RIBOSOMAL SUBUNIT PROTEIN US9M"/>
    <property type="match status" value="1"/>
</dbReference>
<dbReference type="InterPro" id="IPR014721">
    <property type="entry name" value="Ribsml_uS5_D2-typ_fold_subgr"/>
</dbReference>
<reference evidence="8 9" key="1">
    <citation type="journal article" date="2020" name="Microorganisms">
        <title>Osmotic Adaptation and Compatible Solute Biosynthesis of Phototrophic Bacteria as Revealed from Genome Analyses.</title>
        <authorList>
            <person name="Imhoff J.F."/>
            <person name="Rahn T."/>
            <person name="Kunzel S."/>
            <person name="Keller A."/>
            <person name="Neulinger S.C."/>
        </authorList>
    </citation>
    <scope>NUCLEOTIDE SEQUENCE [LARGE SCALE GENOMIC DNA]</scope>
    <source>
        <strain evidence="8 9">DSM 9895</strain>
    </source>
</reference>
<dbReference type="PROSITE" id="PS00360">
    <property type="entry name" value="RIBOSOMAL_S9"/>
    <property type="match status" value="1"/>
</dbReference>
<accession>A0ABS1DFV3</accession>
<keyword evidence="9" id="KW-1185">Reference proteome</keyword>
<dbReference type="Gene3D" id="3.30.230.10">
    <property type="match status" value="1"/>
</dbReference>
<evidence type="ECO:0000256" key="2">
    <source>
        <dbReference type="ARBA" id="ARBA00022980"/>
    </source>
</evidence>
<comment type="similarity">
    <text evidence="1 5 6">Belongs to the universal ribosomal protein uS9 family.</text>
</comment>
<dbReference type="EMBL" id="NRRL01000039">
    <property type="protein sequence ID" value="MBK1669119.1"/>
    <property type="molecule type" value="Genomic_DNA"/>
</dbReference>